<dbReference type="EMBL" id="CVRI01000050">
    <property type="protein sequence ID" value="CRK99480.1"/>
    <property type="molecule type" value="Genomic_DNA"/>
</dbReference>
<organism evidence="2 3">
    <name type="scientific">Clunio marinus</name>
    <dbReference type="NCBI Taxonomy" id="568069"/>
    <lineage>
        <taxon>Eukaryota</taxon>
        <taxon>Metazoa</taxon>
        <taxon>Ecdysozoa</taxon>
        <taxon>Arthropoda</taxon>
        <taxon>Hexapoda</taxon>
        <taxon>Insecta</taxon>
        <taxon>Pterygota</taxon>
        <taxon>Neoptera</taxon>
        <taxon>Endopterygota</taxon>
        <taxon>Diptera</taxon>
        <taxon>Nematocera</taxon>
        <taxon>Chironomoidea</taxon>
        <taxon>Chironomidae</taxon>
        <taxon>Clunio</taxon>
    </lineage>
</organism>
<evidence type="ECO:0000313" key="2">
    <source>
        <dbReference type="EMBL" id="CRK99480.1"/>
    </source>
</evidence>
<reference evidence="2 3" key="1">
    <citation type="submission" date="2015-04" db="EMBL/GenBank/DDBJ databases">
        <authorList>
            <person name="Syromyatnikov M.Y."/>
            <person name="Popov V.N."/>
        </authorList>
    </citation>
    <scope>NUCLEOTIDE SEQUENCE [LARGE SCALE GENOMIC DNA]</scope>
</reference>
<gene>
    <name evidence="2" type="ORF">CLUMA_CG012602</name>
</gene>
<evidence type="ECO:0000313" key="3">
    <source>
        <dbReference type="Proteomes" id="UP000183832"/>
    </source>
</evidence>
<dbReference type="AlphaFoldDB" id="A0A1J1IGZ9"/>
<feature type="region of interest" description="Disordered" evidence="1">
    <location>
        <begin position="1"/>
        <end position="21"/>
    </location>
</feature>
<keyword evidence="3" id="KW-1185">Reference proteome</keyword>
<protein>
    <submittedName>
        <fullName evidence="2">CLUMA_CG012602, isoform A</fullName>
    </submittedName>
</protein>
<name>A0A1J1IGZ9_9DIPT</name>
<proteinExistence type="predicted"/>
<sequence length="125" mass="13919">MKSPRSPRVGASPSDNHFGTMRMNVNNQQKIQDALNFQTPMIKTGAQRPINKPSPPPVPNRQPGTNLTNNHEKSTYALNLSSNEHNLSVPRRLPSSGSSNKITLATLSVVLMCQFQQHHLFLHIE</sequence>
<feature type="region of interest" description="Disordered" evidence="1">
    <location>
        <begin position="45"/>
        <end position="72"/>
    </location>
</feature>
<accession>A0A1J1IGZ9</accession>
<evidence type="ECO:0000256" key="1">
    <source>
        <dbReference type="SAM" id="MobiDB-lite"/>
    </source>
</evidence>
<dbReference type="Proteomes" id="UP000183832">
    <property type="component" value="Unassembled WGS sequence"/>
</dbReference>